<keyword evidence="2" id="KW-0732">Signal</keyword>
<feature type="region of interest" description="Disordered" evidence="1">
    <location>
        <begin position="460"/>
        <end position="482"/>
    </location>
</feature>
<evidence type="ECO:0000256" key="2">
    <source>
        <dbReference type="SAM" id="SignalP"/>
    </source>
</evidence>
<dbReference type="EMBL" id="KZ302505">
    <property type="protein sequence ID" value="PFH45192.1"/>
    <property type="molecule type" value="Genomic_DNA"/>
</dbReference>
<feature type="compositionally biased region" description="Basic and acidic residues" evidence="1">
    <location>
        <begin position="316"/>
        <end position="335"/>
    </location>
</feature>
<gene>
    <name evidence="3" type="ORF">AMATHDRAFT_9799</name>
</gene>
<feature type="compositionally biased region" description="Polar residues" evidence="1">
    <location>
        <begin position="400"/>
        <end position="411"/>
    </location>
</feature>
<evidence type="ECO:0000256" key="1">
    <source>
        <dbReference type="SAM" id="MobiDB-lite"/>
    </source>
</evidence>
<protein>
    <submittedName>
        <fullName evidence="3">Uncharacterized protein</fullName>
    </submittedName>
</protein>
<feature type="compositionally biased region" description="Polar residues" evidence="1">
    <location>
        <begin position="251"/>
        <end position="261"/>
    </location>
</feature>
<feature type="region of interest" description="Disordered" evidence="1">
    <location>
        <begin position="60"/>
        <end position="286"/>
    </location>
</feature>
<evidence type="ECO:0000313" key="3">
    <source>
        <dbReference type="EMBL" id="PFH45192.1"/>
    </source>
</evidence>
<organism evidence="3 4">
    <name type="scientific">Amanita thiersii Skay4041</name>
    <dbReference type="NCBI Taxonomy" id="703135"/>
    <lineage>
        <taxon>Eukaryota</taxon>
        <taxon>Fungi</taxon>
        <taxon>Dikarya</taxon>
        <taxon>Basidiomycota</taxon>
        <taxon>Agaricomycotina</taxon>
        <taxon>Agaricomycetes</taxon>
        <taxon>Agaricomycetidae</taxon>
        <taxon>Agaricales</taxon>
        <taxon>Pluteineae</taxon>
        <taxon>Amanitaceae</taxon>
        <taxon>Amanita</taxon>
    </lineage>
</organism>
<feature type="chain" id="PRO_5012925135" evidence="2">
    <location>
        <begin position="20"/>
        <end position="482"/>
    </location>
</feature>
<feature type="compositionally biased region" description="Polar residues" evidence="1">
    <location>
        <begin position="223"/>
        <end position="233"/>
    </location>
</feature>
<feature type="compositionally biased region" description="Polar residues" evidence="1">
    <location>
        <begin position="60"/>
        <end position="71"/>
    </location>
</feature>
<dbReference type="Proteomes" id="UP000242287">
    <property type="component" value="Unassembled WGS sequence"/>
</dbReference>
<name>A0A2A9NBW6_9AGAR</name>
<reference evidence="3 4" key="1">
    <citation type="submission" date="2014-02" db="EMBL/GenBank/DDBJ databases">
        <title>Transposable element dynamics among asymbiotic and ectomycorrhizal Amanita fungi.</title>
        <authorList>
            <consortium name="DOE Joint Genome Institute"/>
            <person name="Hess J."/>
            <person name="Skrede I."/>
            <person name="Wolfe B."/>
            <person name="LaButti K."/>
            <person name="Ohm R.A."/>
            <person name="Grigoriev I.V."/>
            <person name="Pringle A."/>
        </authorList>
    </citation>
    <scope>NUCLEOTIDE SEQUENCE [LARGE SCALE GENOMIC DNA]</scope>
    <source>
        <strain evidence="3 4">SKay4041</strain>
    </source>
</reference>
<keyword evidence="4" id="KW-1185">Reference proteome</keyword>
<feature type="compositionally biased region" description="Polar residues" evidence="1">
    <location>
        <begin position="137"/>
        <end position="156"/>
    </location>
</feature>
<feature type="compositionally biased region" description="Basic and acidic residues" evidence="1">
    <location>
        <begin position="234"/>
        <end position="249"/>
    </location>
</feature>
<feature type="compositionally biased region" description="Low complexity" evidence="1">
    <location>
        <begin position="426"/>
        <end position="435"/>
    </location>
</feature>
<feature type="signal peptide" evidence="2">
    <location>
        <begin position="1"/>
        <end position="19"/>
    </location>
</feature>
<dbReference type="AlphaFoldDB" id="A0A2A9NBW6"/>
<feature type="compositionally biased region" description="Basic and acidic residues" evidence="1">
    <location>
        <begin position="199"/>
        <end position="222"/>
    </location>
</feature>
<feature type="compositionally biased region" description="Low complexity" evidence="1">
    <location>
        <begin position="178"/>
        <end position="188"/>
    </location>
</feature>
<sequence>MQLEAMIIILALTASPIFSYPIIARQVNKIYHDSDSEAGGSWDSLHDSLQSPLSKLKSDYSQLSRMRTPNVATGKPLKPEVVNSYPSPQKPQLVEHSEAEVHGVMPTRNGRETPKVMNISQYKKKKSSESLEQEVQTDTPTMSPSGTSSLAETQSLKGKHSSGDLGSQDSRNDDYPPSSSESFKSAFSRLDDEAPGPKQNHDSPHSSRESFKSAHSRLEHKPSVQTHSGSQAQDPRKNDTPQSSRKDLNSLRLQESNSSPRLRTPKVEADAPLEPTPPQKNRPWYTVKNGAGKIAKGAVNGYEKTKEEVKALVANAKERFPGKKTKGEEPVKDAKGTVSSEQGSQGKGWPKTLFGKKKNDKTLSDADGLSNSKQGKSWLKTPFGRKKNDKASKDADGPSSFEQGTQGSATDSVVKETKSEGTANGAKATSSSKYSKTFMKNMREKAKKAGDFVTGANAKIFKGKDKKQQGKSELPAESSDKE</sequence>
<feature type="region of interest" description="Disordered" evidence="1">
    <location>
        <begin position="316"/>
        <end position="435"/>
    </location>
</feature>
<evidence type="ECO:0000313" key="4">
    <source>
        <dbReference type="Proteomes" id="UP000242287"/>
    </source>
</evidence>
<accession>A0A2A9NBW6</accession>
<proteinExistence type="predicted"/>